<feature type="transmembrane region" description="Helical" evidence="1">
    <location>
        <begin position="7"/>
        <end position="26"/>
    </location>
</feature>
<name>A0A370IBF9_9NOCA</name>
<accession>A0A370IBF9</accession>
<protein>
    <recommendedName>
        <fullName evidence="4">EamA-like transporter family protein</fullName>
    </recommendedName>
</protein>
<organism evidence="2 3">
    <name type="scientific">Nocardia pseudobrasiliensis</name>
    <dbReference type="NCBI Taxonomy" id="45979"/>
    <lineage>
        <taxon>Bacteria</taxon>
        <taxon>Bacillati</taxon>
        <taxon>Actinomycetota</taxon>
        <taxon>Actinomycetes</taxon>
        <taxon>Mycobacteriales</taxon>
        <taxon>Nocardiaceae</taxon>
        <taxon>Nocardia</taxon>
    </lineage>
</organism>
<dbReference type="RefSeq" id="WP_067992603.1">
    <property type="nucleotide sequence ID" value="NZ_QQBC01000002.1"/>
</dbReference>
<comment type="caution">
    <text evidence="2">The sequence shown here is derived from an EMBL/GenBank/DDBJ whole genome shotgun (WGS) entry which is preliminary data.</text>
</comment>
<keyword evidence="1" id="KW-1133">Transmembrane helix</keyword>
<dbReference type="EMBL" id="QQBC01000002">
    <property type="protein sequence ID" value="RDI68058.1"/>
    <property type="molecule type" value="Genomic_DNA"/>
</dbReference>
<evidence type="ECO:0000256" key="1">
    <source>
        <dbReference type="SAM" id="Phobius"/>
    </source>
</evidence>
<sequence length="64" mass="6838">MTWRERGFVDLDIPLSAAGILITAFARDVVFGGPPFAVLSLRCVIGAILAAAACPLIRLEKILQ</sequence>
<keyword evidence="1" id="KW-0472">Membrane</keyword>
<gene>
    <name evidence="2" type="ORF">DFR76_102459</name>
</gene>
<evidence type="ECO:0008006" key="4">
    <source>
        <dbReference type="Google" id="ProtNLM"/>
    </source>
</evidence>
<evidence type="ECO:0000313" key="3">
    <source>
        <dbReference type="Proteomes" id="UP000254869"/>
    </source>
</evidence>
<dbReference type="STRING" id="1210086.GCA_001613105_01036"/>
<evidence type="ECO:0000313" key="2">
    <source>
        <dbReference type="EMBL" id="RDI68058.1"/>
    </source>
</evidence>
<keyword evidence="1" id="KW-0812">Transmembrane</keyword>
<keyword evidence="3" id="KW-1185">Reference proteome</keyword>
<dbReference type="Proteomes" id="UP000254869">
    <property type="component" value="Unassembled WGS sequence"/>
</dbReference>
<dbReference type="AlphaFoldDB" id="A0A370IBF9"/>
<proteinExistence type="predicted"/>
<feature type="transmembrane region" description="Helical" evidence="1">
    <location>
        <begin position="38"/>
        <end position="59"/>
    </location>
</feature>
<reference evidence="2 3" key="1">
    <citation type="submission" date="2018-07" db="EMBL/GenBank/DDBJ databases">
        <title>Genomic Encyclopedia of Type Strains, Phase IV (KMG-IV): sequencing the most valuable type-strain genomes for metagenomic binning, comparative biology and taxonomic classification.</title>
        <authorList>
            <person name="Goeker M."/>
        </authorList>
    </citation>
    <scope>NUCLEOTIDE SEQUENCE [LARGE SCALE GENOMIC DNA]</scope>
    <source>
        <strain evidence="2 3">DSM 44290</strain>
    </source>
</reference>